<evidence type="ECO:0000313" key="4">
    <source>
        <dbReference type="WBParaSite" id="EEL_0000435801-mRNA-1"/>
    </source>
</evidence>
<dbReference type="GO" id="GO:0045334">
    <property type="term" value="C:clathrin-coated endocytic vesicle"/>
    <property type="evidence" value="ECO:0007669"/>
    <property type="project" value="TreeGrafter"/>
</dbReference>
<dbReference type="InterPro" id="IPR022158">
    <property type="entry name" value="Inositol_phosphatase"/>
</dbReference>
<dbReference type="PANTHER" id="PTHR45662:SF8">
    <property type="entry name" value="PHOSPHATIDYLINOSITIDE PHOSPHATASE SAC2"/>
    <property type="match status" value="1"/>
</dbReference>
<dbReference type="Pfam" id="PF02383">
    <property type="entry name" value="Syja_N"/>
    <property type="match status" value="1"/>
</dbReference>
<evidence type="ECO:0000313" key="3">
    <source>
        <dbReference type="Proteomes" id="UP000050640"/>
    </source>
</evidence>
<sequence>MILLGTASSLYLSQGNCVLKCCKSTMKLSACSIEESVDAVELGQFVAFIGKILVRNECYLLVAVECTPVATYPCSNDEISHIDRVIAIPVEKNGLPCQPVISPSKLEKIKMSQKKVMHFVTRKGNSVRLIDEILRLFNDGDFYICFKKDITLNMQSSFSTKRTNKCFFWNYALLSDLFKADGSPHPGTEEWIIPICQGFVAERKILVVAETKLTVTLISRRSINCAGVRYLKRGIDEDGYVANFVETEVVLTIFGHCLSFVQIRGSVPVFWTQQGYRYRPPLVISKAFSDSYPAFNKHITKMTETYGSPLTIVNLVEQRGRHVLLALSFLQHILHMNSPDVAYFTYDFHFRCRGLRFHKVAELISALTEQISTIGFCWVDKCGELVRQQQGIIRTNCVDCLDRTNVVQCAISQALCLIQAQKLGIVGPQTDAPLELIQALQIMWADNGDAISRQYAGTDALKGDITRSGQRNLVGMVKDGYNSASRYYLSHMRDAQRQLAVDALLGKSLDAGESQGERFEGEEDEEEVESIGRLVREAILFILPDKEILIGGWALIEGSNNNDQIDSVLVLTKTILIAAFYDDDTKLSDVKRISFNEIRNLEYGRLGKSSRTHLRLCSKSGEMFTWRAAKTRLFNNVAILLRTEDEADEYIQAIGEQIKVTMALAGYVVSFSHVPTLSKPGKTDKNKRRMMNMVASVFRTRADCSTRPRFEHATFSKLDNGIDDAVTFSAEKNARAADDIISIMNYTSPDDSTTVSAESEISKVSGKKNDRSQEKQDLLEVSHIYPSKSDDHLGSKTDDFTSLLQKFKLTTSRSNCVVTANVSNSQTVDFSNNPFSQYKEQILDSKSRIILL</sequence>
<reference evidence="4" key="1">
    <citation type="submission" date="2017-02" db="UniProtKB">
        <authorList>
            <consortium name="WormBaseParasite"/>
        </authorList>
    </citation>
    <scope>IDENTIFICATION</scope>
</reference>
<feature type="domain" description="SAC" evidence="2">
    <location>
        <begin position="133"/>
        <end position="457"/>
    </location>
</feature>
<dbReference type="PROSITE" id="PS50275">
    <property type="entry name" value="SAC"/>
    <property type="match status" value="1"/>
</dbReference>
<dbReference type="GO" id="GO:2001135">
    <property type="term" value="P:regulation of endocytic recycling"/>
    <property type="evidence" value="ECO:0007669"/>
    <property type="project" value="TreeGrafter"/>
</dbReference>
<dbReference type="WBParaSite" id="EEL_0000435801-mRNA-1">
    <property type="protein sequence ID" value="EEL_0000435801-mRNA-1"/>
    <property type="gene ID" value="EEL_0000435801"/>
</dbReference>
<dbReference type="GO" id="GO:0005769">
    <property type="term" value="C:early endosome"/>
    <property type="evidence" value="ECO:0007669"/>
    <property type="project" value="TreeGrafter"/>
</dbReference>
<dbReference type="Proteomes" id="UP000050640">
    <property type="component" value="Unplaced"/>
</dbReference>
<dbReference type="AlphaFoldDB" id="A0A0R3RRJ3"/>
<dbReference type="GO" id="GO:0043812">
    <property type="term" value="F:phosphatidylinositol-4-phosphate phosphatase activity"/>
    <property type="evidence" value="ECO:0007669"/>
    <property type="project" value="TreeGrafter"/>
</dbReference>
<dbReference type="Pfam" id="PF12456">
    <property type="entry name" value="hSac2"/>
    <property type="match status" value="1"/>
</dbReference>
<keyword evidence="3" id="KW-1185">Reference proteome</keyword>
<name>A0A0R3RRJ3_9BILA</name>
<evidence type="ECO:0000259" key="2">
    <source>
        <dbReference type="PROSITE" id="PS50275"/>
    </source>
</evidence>
<protein>
    <submittedName>
        <fullName evidence="4">SAC domain-containing protein</fullName>
    </submittedName>
</protein>
<evidence type="ECO:0000256" key="1">
    <source>
        <dbReference type="SAM" id="MobiDB-lite"/>
    </source>
</evidence>
<organism evidence="3 4">
    <name type="scientific">Elaeophora elaphi</name>
    <dbReference type="NCBI Taxonomy" id="1147741"/>
    <lineage>
        <taxon>Eukaryota</taxon>
        <taxon>Metazoa</taxon>
        <taxon>Ecdysozoa</taxon>
        <taxon>Nematoda</taxon>
        <taxon>Chromadorea</taxon>
        <taxon>Rhabditida</taxon>
        <taxon>Spirurina</taxon>
        <taxon>Spiruromorpha</taxon>
        <taxon>Filarioidea</taxon>
        <taxon>Onchocercidae</taxon>
        <taxon>Elaeophora</taxon>
    </lineage>
</organism>
<dbReference type="GO" id="GO:0046856">
    <property type="term" value="P:phosphatidylinositol dephosphorylation"/>
    <property type="evidence" value="ECO:0007669"/>
    <property type="project" value="TreeGrafter"/>
</dbReference>
<dbReference type="InterPro" id="IPR002013">
    <property type="entry name" value="SAC_dom"/>
</dbReference>
<proteinExistence type="predicted"/>
<feature type="region of interest" description="Disordered" evidence="1">
    <location>
        <begin position="751"/>
        <end position="775"/>
    </location>
</feature>
<accession>A0A0R3RRJ3</accession>
<dbReference type="PANTHER" id="PTHR45662">
    <property type="entry name" value="PHOSPHATIDYLINOSITIDE PHOSPHATASE SAC1"/>
    <property type="match status" value="1"/>
</dbReference>
<dbReference type="STRING" id="1147741.A0A0R3RRJ3"/>